<evidence type="ECO:0000313" key="2">
    <source>
        <dbReference type="EMBL" id="PIY95897.1"/>
    </source>
</evidence>
<sequence length="251" mass="28654">MYFKRLLLVIIFGGSAIVFVLNQLWRGPEGVETQARVFAPRITDEESVTNTNQTEQPLLPAEEGEFGQIHLLDVPYTVQAPYAKWDVYDEEACEEAALLMAYEYLKGNQYPQGIIPPADAQTELRRMIDFQVDQLGYEVTTDLFPNQLKTFIESYWSGYTARFISDTSVLKIKQEINRGNPVVIPATAKILNNPWYHYQDYHMLLVIGYEGDQFITNDPGTKRGEDWKYGQDLVIEAIEDSGGEPLVLTKK</sequence>
<feature type="domain" description="Peptidase C39-like" evidence="1">
    <location>
        <begin position="72"/>
        <end position="219"/>
    </location>
</feature>
<evidence type="ECO:0000313" key="3">
    <source>
        <dbReference type="Proteomes" id="UP000230779"/>
    </source>
</evidence>
<reference evidence="2 3" key="1">
    <citation type="submission" date="2017-09" db="EMBL/GenBank/DDBJ databases">
        <title>Depth-based differentiation of microbial function through sediment-hosted aquifers and enrichment of novel symbionts in the deep terrestrial subsurface.</title>
        <authorList>
            <person name="Probst A.J."/>
            <person name="Ladd B."/>
            <person name="Jarett J.K."/>
            <person name="Geller-Mcgrath D.E."/>
            <person name="Sieber C.M."/>
            <person name="Emerson J.B."/>
            <person name="Anantharaman K."/>
            <person name="Thomas B.C."/>
            <person name="Malmstrom R."/>
            <person name="Stieglmeier M."/>
            <person name="Klingl A."/>
            <person name="Woyke T."/>
            <person name="Ryan C.M."/>
            <person name="Banfield J.F."/>
        </authorList>
    </citation>
    <scope>NUCLEOTIDE SEQUENCE [LARGE SCALE GENOMIC DNA]</scope>
    <source>
        <strain evidence="2">CG_4_10_14_0_8_um_filter_42_10</strain>
    </source>
</reference>
<protein>
    <recommendedName>
        <fullName evidence="1">Peptidase C39-like domain-containing protein</fullName>
    </recommendedName>
</protein>
<dbReference type="AlphaFoldDB" id="A0A2M7RH62"/>
<proteinExistence type="predicted"/>
<dbReference type="Gene3D" id="3.90.70.10">
    <property type="entry name" value="Cysteine proteinases"/>
    <property type="match status" value="1"/>
</dbReference>
<dbReference type="Proteomes" id="UP000230779">
    <property type="component" value="Unassembled WGS sequence"/>
</dbReference>
<evidence type="ECO:0000259" key="1">
    <source>
        <dbReference type="Pfam" id="PF13529"/>
    </source>
</evidence>
<dbReference type="InterPro" id="IPR039564">
    <property type="entry name" value="Peptidase_C39-like"/>
</dbReference>
<dbReference type="Pfam" id="PF13529">
    <property type="entry name" value="Peptidase_C39_2"/>
    <property type="match status" value="1"/>
</dbReference>
<organism evidence="2 3">
    <name type="scientific">Candidatus Kerfeldbacteria bacterium CG_4_10_14_0_8_um_filter_42_10</name>
    <dbReference type="NCBI Taxonomy" id="2014248"/>
    <lineage>
        <taxon>Bacteria</taxon>
        <taxon>Candidatus Kerfeldiibacteriota</taxon>
    </lineage>
</organism>
<gene>
    <name evidence="2" type="ORF">COY66_05570</name>
</gene>
<comment type="caution">
    <text evidence="2">The sequence shown here is derived from an EMBL/GenBank/DDBJ whole genome shotgun (WGS) entry which is preliminary data.</text>
</comment>
<name>A0A2M7RH62_9BACT</name>
<dbReference type="EMBL" id="PFMD01000064">
    <property type="protein sequence ID" value="PIY95897.1"/>
    <property type="molecule type" value="Genomic_DNA"/>
</dbReference>
<accession>A0A2M7RH62</accession>